<dbReference type="PANTHER" id="PTHR37826">
    <property type="entry name" value="FLOTILLIN BAND_7_5 DOMAIN PROTEIN"/>
    <property type="match status" value="1"/>
</dbReference>
<keyword evidence="1" id="KW-1133">Transmembrane helix</keyword>
<reference evidence="3" key="1">
    <citation type="journal article" date="2021" name="PeerJ">
        <title>Extensive microbial diversity within the chicken gut microbiome revealed by metagenomics and culture.</title>
        <authorList>
            <person name="Gilroy R."/>
            <person name="Ravi A."/>
            <person name="Getino M."/>
            <person name="Pursley I."/>
            <person name="Horton D.L."/>
            <person name="Alikhan N.F."/>
            <person name="Baker D."/>
            <person name="Gharbi K."/>
            <person name="Hall N."/>
            <person name="Watson M."/>
            <person name="Adriaenssens E.M."/>
            <person name="Foster-Nyarko E."/>
            <person name="Jarju S."/>
            <person name="Secka A."/>
            <person name="Antonio M."/>
            <person name="Oren A."/>
            <person name="Chaudhuri R.R."/>
            <person name="La Ragione R."/>
            <person name="Hildebrand F."/>
            <person name="Pallen M.J."/>
        </authorList>
    </citation>
    <scope>NUCLEOTIDE SEQUENCE</scope>
    <source>
        <strain evidence="3">CHK180-15479</strain>
    </source>
</reference>
<feature type="domain" description="TFIIB-type" evidence="2">
    <location>
        <begin position="5"/>
        <end position="43"/>
    </location>
</feature>
<dbReference type="EMBL" id="DWWT01000010">
    <property type="protein sequence ID" value="HJC05097.1"/>
    <property type="molecule type" value="Genomic_DNA"/>
</dbReference>
<proteinExistence type="predicted"/>
<comment type="caution">
    <text evidence="3">The sequence shown here is derived from an EMBL/GenBank/DDBJ whole genome shotgun (WGS) entry which is preliminary data.</text>
</comment>
<accession>A0A9D2MYF8</accession>
<gene>
    <name evidence="3" type="ORF">H9704_02925</name>
</gene>
<dbReference type="Gene3D" id="2.20.28.30">
    <property type="entry name" value="RNA polymerase ii, chain L"/>
    <property type="match status" value="2"/>
</dbReference>
<name>A0A9D2MYF8_9FIRM</name>
<reference evidence="3" key="2">
    <citation type="submission" date="2021-04" db="EMBL/GenBank/DDBJ databases">
        <authorList>
            <person name="Gilroy R."/>
        </authorList>
    </citation>
    <scope>NUCLEOTIDE SEQUENCE</scope>
    <source>
        <strain evidence="3">CHK180-15479</strain>
    </source>
</reference>
<protein>
    <recommendedName>
        <fullName evidence="2">TFIIB-type domain-containing protein</fullName>
    </recommendedName>
</protein>
<dbReference type="Proteomes" id="UP000823910">
    <property type="component" value="Unassembled WGS sequence"/>
</dbReference>
<keyword evidence="1" id="KW-0812">Transmembrane</keyword>
<evidence type="ECO:0000313" key="3">
    <source>
        <dbReference type="EMBL" id="HJC05097.1"/>
    </source>
</evidence>
<keyword evidence="1" id="KW-0472">Membrane</keyword>
<sequence length="349" mass="39847">MGKLYQCKNCGSVMEFDPESGTLKCPSCGDSVEIENIEENIKEHRMTREALGTIRAEEKTSHTMVCQGCGAKVEVDATSTAAECPYCGSKYVLSEKQEDALIPDGVIPFRFDRETAGHKFHSWVKGRFWAPGELKNLYQRDRLQGIYLPYWIFDARTETDYRARGGRVHHETYRDSDGKTRTRTYVTWHDVSGHLSYQFDDLLIPASDKLDLGLLDGMDHFNTEELASYSPEYLSGYGAECFCISLDSAHGQAIQEMKNRLTQMADGEVLSRYDQVDGMRIYPVFSGETYKHVLVPVYATAYQYRDKVYHVLINGQTGMIKGEYPKSIFKIALCVLLVILFLLLFFYFF</sequence>
<dbReference type="InterPro" id="IPR013137">
    <property type="entry name" value="Znf_TFIIB"/>
</dbReference>
<dbReference type="Pfam" id="PF08271">
    <property type="entry name" value="Zn_Ribbon_TF"/>
    <property type="match status" value="1"/>
</dbReference>
<organism evidence="3 4">
    <name type="scientific">Candidatus Enterocloster excrementipullorum</name>
    <dbReference type="NCBI Taxonomy" id="2838559"/>
    <lineage>
        <taxon>Bacteria</taxon>
        <taxon>Bacillati</taxon>
        <taxon>Bacillota</taxon>
        <taxon>Clostridia</taxon>
        <taxon>Lachnospirales</taxon>
        <taxon>Lachnospiraceae</taxon>
        <taxon>Enterocloster</taxon>
    </lineage>
</organism>
<feature type="transmembrane region" description="Helical" evidence="1">
    <location>
        <begin position="328"/>
        <end position="348"/>
    </location>
</feature>
<evidence type="ECO:0000256" key="1">
    <source>
        <dbReference type="SAM" id="Phobius"/>
    </source>
</evidence>
<dbReference type="AlphaFoldDB" id="A0A9D2MYF8"/>
<evidence type="ECO:0000313" key="4">
    <source>
        <dbReference type="Proteomes" id="UP000823910"/>
    </source>
</evidence>
<evidence type="ECO:0000259" key="2">
    <source>
        <dbReference type="Pfam" id="PF08271"/>
    </source>
</evidence>
<dbReference type="PANTHER" id="PTHR37826:SF3">
    <property type="entry name" value="J DOMAIN-CONTAINING PROTEIN"/>
    <property type="match status" value="1"/>
</dbReference>